<dbReference type="OrthoDB" id="9798846at2"/>
<dbReference type="RefSeq" id="WP_025293384.1">
    <property type="nucleotide sequence ID" value="NZ_CP006644.1"/>
</dbReference>
<organism evidence="3 4">
    <name type="scientific">Sphingomonas sanxanigenens DSM 19645 = NX02</name>
    <dbReference type="NCBI Taxonomy" id="1123269"/>
    <lineage>
        <taxon>Bacteria</taxon>
        <taxon>Pseudomonadati</taxon>
        <taxon>Pseudomonadota</taxon>
        <taxon>Alphaproteobacteria</taxon>
        <taxon>Sphingomonadales</taxon>
        <taxon>Sphingomonadaceae</taxon>
        <taxon>Sphingomonas</taxon>
    </lineage>
</organism>
<dbReference type="PATRIC" id="fig|1123269.5.peg.3451"/>
<dbReference type="eggNOG" id="COG3712">
    <property type="taxonomic scope" value="Bacteria"/>
</dbReference>
<dbReference type="Pfam" id="PF04773">
    <property type="entry name" value="FecR"/>
    <property type="match status" value="1"/>
</dbReference>
<dbReference type="InterPro" id="IPR006860">
    <property type="entry name" value="FecR"/>
</dbReference>
<dbReference type="Gene3D" id="2.60.120.1440">
    <property type="match status" value="1"/>
</dbReference>
<keyword evidence="4" id="KW-1185">Reference proteome</keyword>
<dbReference type="PANTHER" id="PTHR30273:SF2">
    <property type="entry name" value="PROTEIN FECR"/>
    <property type="match status" value="1"/>
</dbReference>
<dbReference type="Proteomes" id="UP000018851">
    <property type="component" value="Chromosome"/>
</dbReference>
<proteinExistence type="predicted"/>
<dbReference type="AlphaFoldDB" id="W0AFY7"/>
<dbReference type="PANTHER" id="PTHR30273">
    <property type="entry name" value="PERIPLASMIC SIGNAL SENSOR AND SIGMA FACTOR ACTIVATOR FECR-RELATED"/>
    <property type="match status" value="1"/>
</dbReference>
<reference evidence="3 4" key="1">
    <citation type="submission" date="2013-07" db="EMBL/GenBank/DDBJ databases">
        <title>Completed genome of Sphingomonas sanxanigenens NX02.</title>
        <authorList>
            <person name="Ma T."/>
            <person name="Huang H."/>
            <person name="Wu M."/>
            <person name="Li X."/>
            <person name="Li G."/>
        </authorList>
    </citation>
    <scope>NUCLEOTIDE SEQUENCE [LARGE SCALE GENOMIC DNA]</scope>
    <source>
        <strain evidence="3 4">NX02</strain>
    </source>
</reference>
<keyword evidence="1" id="KW-0472">Membrane</keyword>
<dbReference type="KEGG" id="ssan:NX02_17620"/>
<dbReference type="HOGENOM" id="CLU_050192_0_1_5"/>
<keyword evidence="1" id="KW-1133">Transmembrane helix</keyword>
<name>W0AFY7_9SPHN</name>
<dbReference type="STRING" id="1123269.NX02_17620"/>
<dbReference type="InterPro" id="IPR012373">
    <property type="entry name" value="Ferrdict_sens_TM"/>
</dbReference>
<evidence type="ECO:0000256" key="1">
    <source>
        <dbReference type="SAM" id="Phobius"/>
    </source>
</evidence>
<evidence type="ECO:0000313" key="4">
    <source>
        <dbReference type="Proteomes" id="UP000018851"/>
    </source>
</evidence>
<keyword evidence="1" id="KW-0812">Transmembrane</keyword>
<feature type="domain" description="FecR protein" evidence="2">
    <location>
        <begin position="119"/>
        <end position="212"/>
    </location>
</feature>
<gene>
    <name evidence="3" type="ORF">NX02_17620</name>
</gene>
<accession>W0AFY7</accession>
<sequence length="338" mass="35211">MIPSSPDAPRESAAAIEQAAFAWAARADRGPLTPDEEAELDAWAAADSRRAGAYARALAANAYLDRAVALGAHFEPALSPAPPPPTGAIGRRRMFAIGGGALAAALVGAIGIATYARPDSIATAKGDVRRVALAEGSSVTLNTDSEILPDLGTTTRRVDLVRGEALFEVAKDPARPFVVYADTVQIRAIGTSFTVRRHADGSVGVLVREGVVAVSRDGIAPVRLPAGGVTLVRPGKAIAAHALPEGELNRSMAWRDGRLDLTGLSLAAAAAEFARYSDRRIVVDDPSIAALKVTGVYSTSDPQGFARAAALSLGLATQEDEREIRIKRAPSSPAVRQE</sequence>
<dbReference type="GO" id="GO:0016989">
    <property type="term" value="F:sigma factor antagonist activity"/>
    <property type="evidence" value="ECO:0007669"/>
    <property type="project" value="TreeGrafter"/>
</dbReference>
<feature type="transmembrane region" description="Helical" evidence="1">
    <location>
        <begin position="95"/>
        <end position="116"/>
    </location>
</feature>
<dbReference type="EMBL" id="CP006644">
    <property type="protein sequence ID" value="AHE55198.1"/>
    <property type="molecule type" value="Genomic_DNA"/>
</dbReference>
<evidence type="ECO:0000313" key="3">
    <source>
        <dbReference type="EMBL" id="AHE55198.1"/>
    </source>
</evidence>
<evidence type="ECO:0000259" key="2">
    <source>
        <dbReference type="Pfam" id="PF04773"/>
    </source>
</evidence>
<dbReference type="PIRSF" id="PIRSF018266">
    <property type="entry name" value="FecR"/>
    <property type="match status" value="1"/>
</dbReference>
<protein>
    <recommendedName>
        <fullName evidence="2">FecR protein domain-containing protein</fullName>
    </recommendedName>
</protein>